<dbReference type="GO" id="GO:0006508">
    <property type="term" value="P:proteolysis"/>
    <property type="evidence" value="ECO:0007669"/>
    <property type="project" value="UniProtKB-KW"/>
</dbReference>
<feature type="transmembrane region" description="Helical" evidence="11">
    <location>
        <begin position="16"/>
        <end position="41"/>
    </location>
</feature>
<name>A0A433SBZ0_9BURK</name>
<dbReference type="GO" id="GO:0004222">
    <property type="term" value="F:metalloendopeptidase activity"/>
    <property type="evidence" value="ECO:0007669"/>
    <property type="project" value="InterPro"/>
</dbReference>
<dbReference type="PANTHER" id="PTHR43221">
    <property type="entry name" value="PROTEASE HTPX"/>
    <property type="match status" value="1"/>
</dbReference>
<reference evidence="13 14" key="1">
    <citation type="submission" date="2018-01" db="EMBL/GenBank/DDBJ databases">
        <title>Saezia sanguinis gen. nov., sp. nov., in the order Burkholderiales isolated from human blood.</title>
        <authorList>
            <person name="Medina-Pascual M.J."/>
            <person name="Valdezate S."/>
            <person name="Monzon S."/>
            <person name="Cuesta I."/>
            <person name="Carrasco G."/>
            <person name="Villalon P."/>
            <person name="Saez-Nieto J.A."/>
        </authorList>
    </citation>
    <scope>NUCLEOTIDE SEQUENCE [LARGE SCALE GENOMIC DNA]</scope>
    <source>
        <strain evidence="13 14">CNM695-12</strain>
    </source>
</reference>
<evidence type="ECO:0000256" key="2">
    <source>
        <dbReference type="ARBA" id="ARBA00022475"/>
    </source>
</evidence>
<gene>
    <name evidence="13" type="primary">htpX_3</name>
    <name evidence="13" type="ORF">CUZ56_01976</name>
</gene>
<evidence type="ECO:0000313" key="13">
    <source>
        <dbReference type="EMBL" id="RUS66252.1"/>
    </source>
</evidence>
<protein>
    <submittedName>
        <fullName evidence="13">Protease HtpX</fullName>
        <ecNumber evidence="13">3.4.24.-</ecNumber>
    </submittedName>
</protein>
<keyword evidence="6 13" id="KW-0378">Hydrolase</keyword>
<evidence type="ECO:0000256" key="3">
    <source>
        <dbReference type="ARBA" id="ARBA00022670"/>
    </source>
</evidence>
<dbReference type="EC" id="3.4.24.-" evidence="13"/>
<keyword evidence="9" id="KW-0482">Metalloprotease</keyword>
<evidence type="ECO:0000256" key="11">
    <source>
        <dbReference type="SAM" id="Phobius"/>
    </source>
</evidence>
<organism evidence="13 14">
    <name type="scientific">Saezia sanguinis</name>
    <dbReference type="NCBI Taxonomy" id="1965230"/>
    <lineage>
        <taxon>Bacteria</taxon>
        <taxon>Pseudomonadati</taxon>
        <taxon>Pseudomonadota</taxon>
        <taxon>Betaproteobacteria</taxon>
        <taxon>Burkholderiales</taxon>
        <taxon>Saeziaceae</taxon>
        <taxon>Saezia</taxon>
    </lineage>
</organism>
<sequence precursor="true">MLFRQHQRVAKQSTSMLVVLFAALILGMVVVTNAALAVAWIISTAGSTNFPKLFFVVNTGVVLLYVFGSYAIEAWHLSDGGAYLALQAGGVEITEPQNIYEKRLCNVVMEVAIAAGIRPPRIFVLRSEEAINAFAAGWDIQDAIIAVTQGSIERLSRDELQGVVAHEFSHIVHGDIRLNMTLMGMVLGLQMVYNLGRAVVASLRDGIGWIRAVLVLTVGFALMLVGWLGWLAGRILYASVSRQREFLADASAVKYTRLTKGLAGALQKIAFQQQTERDQIQRKQAQALAPLFLHFSLNSRWCATHPPIVERLKRLGVSYAQRKELPADDVQKFSSDEFFSARLVPDAAVTPALRDVPVQWAEDLPYVENVLKYDLPDTPLPEIEWPGNTPIQQFVAEERLQNGRILLSKALPVESLMGALLAFWVIEGGEKQQKIWEDLCRNNKGRVQTLMLESVLSLNLKVREPIFEGLITQMEGWPREQHQQLVERALVLLRSYAYAVPRGWLRLAVTRYWLRENKKRQSIIYHSFEQVKDAVAVLSTLLAKCLEIPDEAQWMKKVYSRLKLTDMPEVSMDADQLRTAVLKMHRLALMVMPTLIKVWMHEWEAVATDRNPIQLQRDADTFRLMCDLLDTPRPPRLIAWHETPSMY</sequence>
<dbReference type="PANTHER" id="PTHR43221:SF2">
    <property type="entry name" value="PROTEASE HTPX HOMOLOG"/>
    <property type="match status" value="1"/>
</dbReference>
<evidence type="ECO:0000256" key="5">
    <source>
        <dbReference type="ARBA" id="ARBA00022723"/>
    </source>
</evidence>
<evidence type="ECO:0000256" key="1">
    <source>
        <dbReference type="ARBA" id="ARBA00001947"/>
    </source>
</evidence>
<keyword evidence="7" id="KW-0862">Zinc</keyword>
<keyword evidence="5" id="KW-0479">Metal-binding</keyword>
<dbReference type="InterPro" id="IPR050083">
    <property type="entry name" value="HtpX_protease"/>
</dbReference>
<feature type="transmembrane region" description="Helical" evidence="11">
    <location>
        <begin position="208"/>
        <end position="232"/>
    </location>
</feature>
<evidence type="ECO:0000256" key="4">
    <source>
        <dbReference type="ARBA" id="ARBA00022692"/>
    </source>
</evidence>
<comment type="caution">
    <text evidence="13">The sequence shown here is derived from an EMBL/GenBank/DDBJ whole genome shotgun (WGS) entry which is preliminary data.</text>
</comment>
<evidence type="ECO:0000256" key="6">
    <source>
        <dbReference type="ARBA" id="ARBA00022801"/>
    </source>
</evidence>
<dbReference type="Gene3D" id="3.30.2010.10">
    <property type="entry name" value="Metalloproteases ('zincins'), catalytic domain"/>
    <property type="match status" value="1"/>
</dbReference>
<feature type="transmembrane region" description="Helical" evidence="11">
    <location>
        <begin position="53"/>
        <end position="72"/>
    </location>
</feature>
<keyword evidence="14" id="KW-1185">Reference proteome</keyword>
<evidence type="ECO:0000256" key="9">
    <source>
        <dbReference type="ARBA" id="ARBA00023049"/>
    </source>
</evidence>
<keyword evidence="10 11" id="KW-0472">Membrane</keyword>
<evidence type="ECO:0000313" key="14">
    <source>
        <dbReference type="Proteomes" id="UP000286947"/>
    </source>
</evidence>
<dbReference type="GO" id="GO:0046872">
    <property type="term" value="F:metal ion binding"/>
    <property type="evidence" value="ECO:0007669"/>
    <property type="project" value="UniProtKB-KW"/>
</dbReference>
<keyword evidence="3 13" id="KW-0645">Protease</keyword>
<evidence type="ECO:0000259" key="12">
    <source>
        <dbReference type="Pfam" id="PF01435"/>
    </source>
</evidence>
<comment type="cofactor">
    <cofactor evidence="1">
        <name>Zn(2+)</name>
        <dbReference type="ChEBI" id="CHEBI:29105"/>
    </cofactor>
</comment>
<dbReference type="EMBL" id="PQSP01000005">
    <property type="protein sequence ID" value="RUS66252.1"/>
    <property type="molecule type" value="Genomic_DNA"/>
</dbReference>
<evidence type="ECO:0000256" key="10">
    <source>
        <dbReference type="ARBA" id="ARBA00023136"/>
    </source>
</evidence>
<dbReference type="Pfam" id="PF01435">
    <property type="entry name" value="Peptidase_M48"/>
    <property type="match status" value="1"/>
</dbReference>
<dbReference type="OrthoDB" id="15218at2"/>
<feature type="domain" description="Peptidase M48" evidence="12">
    <location>
        <begin position="101"/>
        <end position="315"/>
    </location>
</feature>
<keyword evidence="2" id="KW-1003">Cell membrane</keyword>
<dbReference type="AlphaFoldDB" id="A0A433SBZ0"/>
<keyword evidence="8 11" id="KW-1133">Transmembrane helix</keyword>
<evidence type="ECO:0000256" key="7">
    <source>
        <dbReference type="ARBA" id="ARBA00022833"/>
    </source>
</evidence>
<dbReference type="Proteomes" id="UP000286947">
    <property type="component" value="Unassembled WGS sequence"/>
</dbReference>
<keyword evidence="4 11" id="KW-0812">Transmembrane</keyword>
<proteinExistence type="predicted"/>
<evidence type="ECO:0000256" key="8">
    <source>
        <dbReference type="ARBA" id="ARBA00022989"/>
    </source>
</evidence>
<feature type="transmembrane region" description="Helical" evidence="11">
    <location>
        <begin position="178"/>
        <end position="196"/>
    </location>
</feature>
<accession>A0A433SBZ0</accession>
<dbReference type="InterPro" id="IPR001915">
    <property type="entry name" value="Peptidase_M48"/>
</dbReference>